<organism evidence="2 3">
    <name type="scientific">Pseudomonas gregormendelii</name>
    <dbReference type="NCBI Taxonomy" id="1628277"/>
    <lineage>
        <taxon>Bacteria</taxon>
        <taxon>Pseudomonadati</taxon>
        <taxon>Pseudomonadota</taxon>
        <taxon>Gammaproteobacteria</taxon>
        <taxon>Pseudomonadales</taxon>
        <taxon>Pseudomonadaceae</taxon>
        <taxon>Pseudomonas</taxon>
    </lineage>
</organism>
<dbReference type="Proteomes" id="UP000772591">
    <property type="component" value="Unassembled WGS sequence"/>
</dbReference>
<comment type="caution">
    <text evidence="2">The sequence shown here is derived from an EMBL/GenBank/DDBJ whole genome shotgun (WGS) entry which is preliminary data.</text>
</comment>
<gene>
    <name evidence="2" type="ORF">IMW75_18450</name>
</gene>
<dbReference type="RefSeq" id="WP_205893417.1">
    <property type="nucleotide sequence ID" value="NZ_JADEVO010000027.1"/>
</dbReference>
<evidence type="ECO:0000256" key="1">
    <source>
        <dbReference type="SAM" id="MobiDB-lite"/>
    </source>
</evidence>
<proteinExistence type="predicted"/>
<protein>
    <submittedName>
        <fullName evidence="2">Uncharacterized protein</fullName>
    </submittedName>
</protein>
<feature type="compositionally biased region" description="Pro residues" evidence="1">
    <location>
        <begin position="112"/>
        <end position="129"/>
    </location>
</feature>
<reference evidence="2 3" key="1">
    <citation type="journal article" date="2021" name="Int. J. Syst. Evol. Microbiol.">
        <title>Pseudomonas piscium sp. nov., Pseudomonas pisciculturae sp. nov., Pseudomonas mucoides sp. nov. and Pseudomonas neuropathica sp. nov. isolated from rainbow trout.</title>
        <authorList>
            <person name="Duman M."/>
            <person name="Mulet M."/>
            <person name="Altun S."/>
            <person name="Saticioglu I.B."/>
            <person name="Gomila M."/>
            <person name="Lalucat J."/>
            <person name="Garcia-Valdes E."/>
        </authorList>
    </citation>
    <scope>NUCLEOTIDE SEQUENCE [LARGE SCALE GENOMIC DNA]</scope>
    <source>
        <strain evidence="2 3">LMG 28632</strain>
    </source>
</reference>
<keyword evidence="3" id="KW-1185">Reference proteome</keyword>
<evidence type="ECO:0000313" key="3">
    <source>
        <dbReference type="Proteomes" id="UP000772591"/>
    </source>
</evidence>
<evidence type="ECO:0000313" key="2">
    <source>
        <dbReference type="EMBL" id="MBN3967246.1"/>
    </source>
</evidence>
<dbReference type="EMBL" id="JADEVO010000027">
    <property type="protein sequence ID" value="MBN3967246.1"/>
    <property type="molecule type" value="Genomic_DNA"/>
</dbReference>
<name>A0ABS3ALI7_9PSED</name>
<sequence>MQITCSPDAERVHVESVARARHGAALVRVVPVPRADRLLRPSEIQWALAGRGLVPVEAMPPRRWLARVAWLLECSPGQLEATGRLTTEDGAECSAAAPHLAAELIRSHGWRLPPPEPEPGPRQDQPPPSSATGFSVTWRAARDAYLGHLVRCPACIAHRLRNPIHCETGSALRCTYDGAS</sequence>
<feature type="region of interest" description="Disordered" evidence="1">
    <location>
        <begin position="109"/>
        <end position="133"/>
    </location>
</feature>
<accession>A0ABS3ALI7</accession>